<accession>A0AAQ3MKK7</accession>
<keyword evidence="7 9" id="KW-0472">Membrane</keyword>
<dbReference type="InterPro" id="IPR017088">
    <property type="entry name" value="Wax_synthase_Magnoliopsida"/>
</dbReference>
<comment type="subcellular location">
    <subcellularLocation>
        <location evidence="1">Membrane</location>
        <topology evidence="1">Multi-pass membrane protein</topology>
    </subcellularLocation>
</comment>
<evidence type="ECO:0000313" key="11">
    <source>
        <dbReference type="EMBL" id="WVY92584.1"/>
    </source>
</evidence>
<dbReference type="InterPro" id="IPR044851">
    <property type="entry name" value="Wax_synthase"/>
</dbReference>
<feature type="transmembrane region" description="Helical" evidence="9">
    <location>
        <begin position="120"/>
        <end position="139"/>
    </location>
</feature>
<feature type="transmembrane region" description="Helical" evidence="9">
    <location>
        <begin position="61"/>
        <end position="82"/>
    </location>
</feature>
<evidence type="ECO:0000256" key="7">
    <source>
        <dbReference type="ARBA" id="ARBA00023136"/>
    </source>
</evidence>
<dbReference type="GO" id="GO:0008374">
    <property type="term" value="F:O-acyltransferase activity"/>
    <property type="evidence" value="ECO:0007669"/>
    <property type="project" value="InterPro"/>
</dbReference>
<evidence type="ECO:0000313" key="12">
    <source>
        <dbReference type="Proteomes" id="UP001374535"/>
    </source>
</evidence>
<sequence length="345" mass="40174">MKETENEIEKFMKVWISAMLGLCYCYYIASRIPKGFFRLLSLIPILYLFITLPFKISSPNLVAYTSFFLVWLATFKLLLFSFNQGPLALSPSNILHFISIASLPINPTQHPNTTQKLPKWLLALKVLTLGIIVHVSSYIQYMNPHFISLLYYCYLYLGLEIVLAFITFTVQNVFGFQIEPLFNKPYLCTSLQDFWGRRWSLMITRILRPTVYNPLRRIFTDVFNPTHATSVAMLATFLVSGLMHELMYYYLTRASPTWEVTCFFILHGVCTTVEVAVKKVALRRGWRLQHAMSRPLVMVFLVSTCWWLFLPQLLRNGVHKKATQECEILVNFVVHSRLPYIYVCL</sequence>
<gene>
    <name evidence="11" type="ORF">V8G54_031672</name>
</gene>
<evidence type="ECO:0000256" key="2">
    <source>
        <dbReference type="ARBA" id="ARBA00007282"/>
    </source>
</evidence>
<dbReference type="PANTHER" id="PTHR31595:SF70">
    <property type="entry name" value="LONG-CHAIN-ALCOHOL O-FATTY-ACYLTRANSFERASE 3-RELATED"/>
    <property type="match status" value="1"/>
</dbReference>
<keyword evidence="3" id="KW-0808">Transferase</keyword>
<proteinExistence type="inferred from homology"/>
<feature type="transmembrane region" description="Helical" evidence="9">
    <location>
        <begin position="296"/>
        <end position="314"/>
    </location>
</feature>
<protein>
    <recommendedName>
        <fullName evidence="10">Wax synthase domain-containing protein</fullName>
    </recommendedName>
</protein>
<evidence type="ECO:0000256" key="5">
    <source>
        <dbReference type="ARBA" id="ARBA00022989"/>
    </source>
</evidence>
<feature type="transmembrane region" description="Helical" evidence="9">
    <location>
        <begin position="151"/>
        <end position="174"/>
    </location>
</feature>
<feature type="transmembrane region" description="Helical" evidence="9">
    <location>
        <begin position="35"/>
        <end position="54"/>
    </location>
</feature>
<dbReference type="Proteomes" id="UP001374535">
    <property type="component" value="Chromosome 10"/>
</dbReference>
<dbReference type="EMBL" id="CP144691">
    <property type="protein sequence ID" value="WVY92584.1"/>
    <property type="molecule type" value="Genomic_DNA"/>
</dbReference>
<dbReference type="AlphaFoldDB" id="A0AAQ3MKK7"/>
<evidence type="ECO:0000256" key="8">
    <source>
        <dbReference type="ARBA" id="ARBA00023315"/>
    </source>
</evidence>
<comment type="similarity">
    <text evidence="2">Belongs to the wax synthase family.</text>
</comment>
<dbReference type="GO" id="GO:0006629">
    <property type="term" value="P:lipid metabolic process"/>
    <property type="evidence" value="ECO:0007669"/>
    <property type="project" value="UniProtKB-KW"/>
</dbReference>
<keyword evidence="5 9" id="KW-1133">Transmembrane helix</keyword>
<organism evidence="11 12">
    <name type="scientific">Vigna mungo</name>
    <name type="common">Black gram</name>
    <name type="synonym">Phaseolus mungo</name>
    <dbReference type="NCBI Taxonomy" id="3915"/>
    <lineage>
        <taxon>Eukaryota</taxon>
        <taxon>Viridiplantae</taxon>
        <taxon>Streptophyta</taxon>
        <taxon>Embryophyta</taxon>
        <taxon>Tracheophyta</taxon>
        <taxon>Spermatophyta</taxon>
        <taxon>Magnoliopsida</taxon>
        <taxon>eudicotyledons</taxon>
        <taxon>Gunneridae</taxon>
        <taxon>Pentapetalae</taxon>
        <taxon>rosids</taxon>
        <taxon>fabids</taxon>
        <taxon>Fabales</taxon>
        <taxon>Fabaceae</taxon>
        <taxon>Papilionoideae</taxon>
        <taxon>50 kb inversion clade</taxon>
        <taxon>NPAAA clade</taxon>
        <taxon>indigoferoid/millettioid clade</taxon>
        <taxon>Phaseoleae</taxon>
        <taxon>Vigna</taxon>
    </lineage>
</organism>
<reference evidence="11 12" key="1">
    <citation type="journal article" date="2023" name="Life. Sci Alliance">
        <title>Evolutionary insights into 3D genome organization and epigenetic landscape of Vigna mungo.</title>
        <authorList>
            <person name="Junaid A."/>
            <person name="Singh B."/>
            <person name="Bhatia S."/>
        </authorList>
    </citation>
    <scope>NUCLEOTIDE SEQUENCE [LARGE SCALE GENOMIC DNA]</scope>
    <source>
        <strain evidence="11">Urdbean</strain>
    </source>
</reference>
<feature type="transmembrane region" description="Helical" evidence="9">
    <location>
        <begin position="12"/>
        <end position="29"/>
    </location>
</feature>
<name>A0AAQ3MKK7_VIGMU</name>
<evidence type="ECO:0000256" key="6">
    <source>
        <dbReference type="ARBA" id="ARBA00023098"/>
    </source>
</evidence>
<keyword evidence="8" id="KW-0012">Acyltransferase</keyword>
<evidence type="ECO:0000256" key="9">
    <source>
        <dbReference type="SAM" id="Phobius"/>
    </source>
</evidence>
<dbReference type="InterPro" id="IPR032805">
    <property type="entry name" value="Wax_synthase_dom"/>
</dbReference>
<dbReference type="PIRSF" id="PIRSF037006">
    <property type="entry name" value="Wax_synthase"/>
    <property type="match status" value="1"/>
</dbReference>
<keyword evidence="6" id="KW-0443">Lipid metabolism</keyword>
<keyword evidence="4 9" id="KW-0812">Transmembrane</keyword>
<feature type="domain" description="Wax synthase" evidence="10">
    <location>
        <begin position="179"/>
        <end position="265"/>
    </location>
</feature>
<feature type="transmembrane region" description="Helical" evidence="9">
    <location>
        <begin position="258"/>
        <end position="276"/>
    </location>
</feature>
<evidence type="ECO:0000256" key="3">
    <source>
        <dbReference type="ARBA" id="ARBA00022679"/>
    </source>
</evidence>
<evidence type="ECO:0000259" key="10">
    <source>
        <dbReference type="Pfam" id="PF13813"/>
    </source>
</evidence>
<feature type="transmembrane region" description="Helical" evidence="9">
    <location>
        <begin position="231"/>
        <end position="251"/>
    </location>
</feature>
<evidence type="ECO:0000256" key="1">
    <source>
        <dbReference type="ARBA" id="ARBA00004141"/>
    </source>
</evidence>
<keyword evidence="12" id="KW-1185">Reference proteome</keyword>
<dbReference type="GO" id="GO:0016020">
    <property type="term" value="C:membrane"/>
    <property type="evidence" value="ECO:0007669"/>
    <property type="project" value="UniProtKB-SubCell"/>
</dbReference>
<evidence type="ECO:0000256" key="4">
    <source>
        <dbReference type="ARBA" id="ARBA00022692"/>
    </source>
</evidence>
<dbReference type="Pfam" id="PF13813">
    <property type="entry name" value="MBOAT_2"/>
    <property type="match status" value="1"/>
</dbReference>
<dbReference type="PANTHER" id="PTHR31595">
    <property type="entry name" value="LONG-CHAIN-ALCOHOL O-FATTY-ACYLTRANSFERASE 3-RELATED"/>
    <property type="match status" value="1"/>
</dbReference>